<dbReference type="Proteomes" id="UP000195141">
    <property type="component" value="Chromosome"/>
</dbReference>
<keyword evidence="3" id="KW-1185">Reference proteome</keyword>
<dbReference type="InterPro" id="IPR013785">
    <property type="entry name" value="Aldolase_TIM"/>
</dbReference>
<proteinExistence type="predicted"/>
<organism evidence="1">
    <name type="scientific">Candidatus Enterococcus clewellii</name>
    <dbReference type="NCBI Taxonomy" id="1834193"/>
    <lineage>
        <taxon>Bacteria</taxon>
        <taxon>Bacillati</taxon>
        <taxon>Bacillota</taxon>
        <taxon>Bacilli</taxon>
        <taxon>Lactobacillales</taxon>
        <taxon>Enterococcaceae</taxon>
        <taxon>Enterococcus</taxon>
    </lineage>
</organism>
<reference evidence="2" key="2">
    <citation type="submission" date="2017-05" db="EMBL/GenBank/DDBJ databases">
        <authorList>
            <consortium name="The Broad Institute Genomics Platform"/>
            <consortium name="The Broad Institute Genomic Center for Infectious Diseases"/>
            <person name="Earl A."/>
            <person name="Manson A."/>
            <person name="Schwartman J."/>
            <person name="Gilmore M."/>
            <person name="Abouelleil A."/>
            <person name="Cao P."/>
            <person name="Chapman S."/>
            <person name="Cusick C."/>
            <person name="Shea T."/>
            <person name="Young S."/>
            <person name="Neafsey D."/>
            <person name="Nusbaum C."/>
            <person name="Birren B."/>
        </authorList>
    </citation>
    <scope>NUCLEOTIDE SEQUENCE</scope>
    <source>
        <strain evidence="2">9E7_DIV0242</strain>
    </source>
</reference>
<name>A0A242K2G8_9ENTE</name>
<sequence length="214" mass="23683">MGIDLNRISVMLLDPSMTDQQLKEEILFIRNYKVKMVIVLPCNVVRTKQLLEGTPIHVGSVADYPLGAGTLGKQAFETGELYKNGATEVHIVATLENLAVIKQTYQMLAPLSFGKGSIGFFIDIAEMTEEERGKIAFQMGRVNVKVISLGYALSVEKALFYIGMFRAVKERPLHIQINVDSPTLLEMEILLQGGANTIGVNNPREILPLFDESV</sequence>
<dbReference type="Gene3D" id="3.20.20.70">
    <property type="entry name" value="Aldolase class I"/>
    <property type="match status" value="1"/>
</dbReference>
<evidence type="ECO:0000313" key="2">
    <source>
        <dbReference type="EMBL" id="WYJ89677.1"/>
    </source>
</evidence>
<dbReference type="OrthoDB" id="2186776at2"/>
<accession>A0A242K2G8</accession>
<dbReference type="AlphaFoldDB" id="A0A242K2G8"/>
<gene>
    <name evidence="2" type="ORF">A5888_001400</name>
    <name evidence="1" type="ORF">A5888_003360</name>
</gene>
<evidence type="ECO:0000313" key="1">
    <source>
        <dbReference type="EMBL" id="OTP12781.1"/>
    </source>
</evidence>
<reference evidence="2" key="3">
    <citation type="submission" date="2024-03" db="EMBL/GenBank/DDBJ databases">
        <title>The Genome Sequence of Enterococcus sp. DIV0242b.</title>
        <authorList>
            <consortium name="The Broad Institute Genomics Platform"/>
            <consortium name="The Broad Institute Microbial Omics Core"/>
            <consortium name="The Broad Institute Genomic Center for Infectious Diseases"/>
            <person name="Earl A."/>
            <person name="Manson A."/>
            <person name="Gilmore M."/>
            <person name="Schwartman J."/>
            <person name="Shea T."/>
            <person name="Abouelleil A."/>
            <person name="Cao P."/>
            <person name="Chapman S."/>
            <person name="Cusick C."/>
            <person name="Young S."/>
            <person name="Neafsey D."/>
            <person name="Nusbaum C."/>
            <person name="Birren B."/>
        </authorList>
    </citation>
    <scope>NUCLEOTIDE SEQUENCE</scope>
    <source>
        <strain evidence="2">9E7_DIV0242</strain>
    </source>
</reference>
<protein>
    <submittedName>
        <fullName evidence="1">Deoxyribose-phosphate aldolase</fullName>
    </submittedName>
</protein>
<evidence type="ECO:0000313" key="3">
    <source>
        <dbReference type="Proteomes" id="UP000195141"/>
    </source>
</evidence>
<dbReference type="SUPFAM" id="SSF51569">
    <property type="entry name" value="Aldolase"/>
    <property type="match status" value="1"/>
</dbReference>
<dbReference type="EMBL" id="CP147247">
    <property type="protein sequence ID" value="WYJ89677.1"/>
    <property type="molecule type" value="Genomic_DNA"/>
</dbReference>
<dbReference type="RefSeq" id="WP_086350361.1">
    <property type="nucleotide sequence ID" value="NZ_CP147247.1"/>
</dbReference>
<reference evidence="1" key="1">
    <citation type="submission" date="2017-05" db="EMBL/GenBank/DDBJ databases">
        <title>The Genome Sequence of Enterococcus sp. 9E7_DIV0242.</title>
        <authorList>
            <consortium name="The Broad Institute Genomics Platform"/>
            <consortium name="The Broad Institute Genomic Center for Infectious Diseases"/>
            <person name="Earl A."/>
            <person name="Manson A."/>
            <person name="Schwartman J."/>
            <person name="Gilmore M."/>
            <person name="Abouelleil A."/>
            <person name="Cao P."/>
            <person name="Chapman S."/>
            <person name="Cusick C."/>
            <person name="Shea T."/>
            <person name="Young S."/>
            <person name="Neafsey D."/>
            <person name="Nusbaum C."/>
            <person name="Birren B."/>
        </authorList>
    </citation>
    <scope>NUCLEOTIDE SEQUENCE [LARGE SCALE GENOMIC DNA]</scope>
    <source>
        <strain evidence="1">9E7_DIV0242</strain>
    </source>
</reference>
<dbReference type="EMBL" id="NGMM01000006">
    <property type="protein sequence ID" value="OTP12781.1"/>
    <property type="molecule type" value="Genomic_DNA"/>
</dbReference>